<reference evidence="2 3" key="1">
    <citation type="submission" date="2024-10" db="EMBL/GenBank/DDBJ databases">
        <authorList>
            <person name="Riesco R."/>
        </authorList>
    </citation>
    <scope>NUCLEOTIDE SEQUENCE [LARGE SCALE GENOMIC DNA]</scope>
    <source>
        <strain evidence="2 3">NCIMB 15449</strain>
    </source>
</reference>
<name>A0ABW7JRS4_9NOCA</name>
<evidence type="ECO:0000256" key="1">
    <source>
        <dbReference type="SAM" id="Phobius"/>
    </source>
</evidence>
<protein>
    <recommendedName>
        <fullName evidence="4">DUF3040 domain-containing protein</fullName>
    </recommendedName>
</protein>
<gene>
    <name evidence="2" type="ORF">ACHIPZ_21270</name>
</gene>
<dbReference type="RefSeq" id="WP_395116657.1">
    <property type="nucleotide sequence ID" value="NZ_JBIMSO010000066.1"/>
</dbReference>
<organism evidence="2 3">
    <name type="scientific">Antrihabitans spumae</name>
    <dbReference type="NCBI Taxonomy" id="3373370"/>
    <lineage>
        <taxon>Bacteria</taxon>
        <taxon>Bacillati</taxon>
        <taxon>Actinomycetota</taxon>
        <taxon>Actinomycetes</taxon>
        <taxon>Mycobacteriales</taxon>
        <taxon>Nocardiaceae</taxon>
        <taxon>Antrihabitans</taxon>
    </lineage>
</organism>
<dbReference type="EMBL" id="JBIMSO010000066">
    <property type="protein sequence ID" value="MFH5210711.1"/>
    <property type="molecule type" value="Genomic_DNA"/>
</dbReference>
<keyword evidence="1" id="KW-0472">Membrane</keyword>
<comment type="caution">
    <text evidence="2">The sequence shown here is derived from an EMBL/GenBank/DDBJ whole genome shotgun (WGS) entry which is preliminary data.</text>
</comment>
<feature type="transmembrane region" description="Helical" evidence="1">
    <location>
        <begin position="33"/>
        <end position="66"/>
    </location>
</feature>
<evidence type="ECO:0000313" key="3">
    <source>
        <dbReference type="Proteomes" id="UP001609175"/>
    </source>
</evidence>
<dbReference type="Proteomes" id="UP001609175">
    <property type="component" value="Unassembled WGS sequence"/>
</dbReference>
<accession>A0ABW7JRS4</accession>
<keyword evidence="1" id="KW-1133">Transmembrane helix</keyword>
<sequence length="88" mass="9224">MNIDDATTFESAAGDAGIFRFSLAHSMVRQRAWVVAVVVVAVLIVAVVVPVVLIAVGVGLALWAGIPLLTGMEYGPSRGDHTHLGRTL</sequence>
<evidence type="ECO:0000313" key="2">
    <source>
        <dbReference type="EMBL" id="MFH5210711.1"/>
    </source>
</evidence>
<evidence type="ECO:0008006" key="4">
    <source>
        <dbReference type="Google" id="ProtNLM"/>
    </source>
</evidence>
<keyword evidence="1" id="KW-0812">Transmembrane</keyword>
<proteinExistence type="predicted"/>